<dbReference type="OrthoDB" id="5767138at2"/>
<dbReference type="EMBL" id="ARXV01000003">
    <property type="protein sequence ID" value="KGD65654.1"/>
    <property type="molecule type" value="Genomic_DNA"/>
</dbReference>
<proteinExistence type="inferred from homology"/>
<comment type="caution">
    <text evidence="5">The sequence shown here is derived from an EMBL/GenBank/DDBJ whole genome shotgun (WGS) entry which is preliminary data.</text>
</comment>
<dbReference type="PANTHER" id="PTHR35089:SF1">
    <property type="entry name" value="CHAPERONE PROTEIN SKP"/>
    <property type="match status" value="1"/>
</dbReference>
<feature type="chain" id="PRO_5001917823" evidence="4">
    <location>
        <begin position="20"/>
        <end position="166"/>
    </location>
</feature>
<dbReference type="SUPFAM" id="SSF111384">
    <property type="entry name" value="OmpH-like"/>
    <property type="match status" value="1"/>
</dbReference>
<dbReference type="InterPro" id="IPR024930">
    <property type="entry name" value="Skp_dom_sf"/>
</dbReference>
<protein>
    <submittedName>
        <fullName evidence="5">Outer membrane protein OmpH</fullName>
    </submittedName>
</protein>
<dbReference type="Pfam" id="PF03938">
    <property type="entry name" value="OmpH"/>
    <property type="match status" value="1"/>
</dbReference>
<dbReference type="Gene3D" id="3.30.910.20">
    <property type="entry name" value="Skp domain"/>
    <property type="match status" value="1"/>
</dbReference>
<reference evidence="5 6" key="1">
    <citation type="submission" date="2012-09" db="EMBL/GenBank/DDBJ databases">
        <title>Genome Sequence of alkane-degrading Bacterium Alcanivorax sp. 19-m-6.</title>
        <authorList>
            <person name="Lai Q."/>
            <person name="Shao Z."/>
        </authorList>
    </citation>
    <scope>NUCLEOTIDE SEQUENCE [LARGE SCALE GENOMIC DNA]</scope>
    <source>
        <strain evidence="5 6">19-m-6</strain>
    </source>
</reference>
<dbReference type="InterPro" id="IPR005632">
    <property type="entry name" value="Chaperone_Skp"/>
</dbReference>
<dbReference type="GO" id="GO:0051082">
    <property type="term" value="F:unfolded protein binding"/>
    <property type="evidence" value="ECO:0007669"/>
    <property type="project" value="InterPro"/>
</dbReference>
<evidence type="ECO:0000313" key="5">
    <source>
        <dbReference type="EMBL" id="KGD65654.1"/>
    </source>
</evidence>
<dbReference type="SMART" id="SM00935">
    <property type="entry name" value="OmpH"/>
    <property type="match status" value="1"/>
</dbReference>
<keyword evidence="2 4" id="KW-0732">Signal</keyword>
<dbReference type="PATRIC" id="fig|1177154.3.peg.887"/>
<feature type="region of interest" description="Disordered" evidence="3">
    <location>
        <begin position="71"/>
        <end position="90"/>
    </location>
</feature>
<evidence type="ECO:0000256" key="2">
    <source>
        <dbReference type="ARBA" id="ARBA00022729"/>
    </source>
</evidence>
<organism evidence="5 6">
    <name type="scientific">Alcanivorax nanhaiticus</name>
    <dbReference type="NCBI Taxonomy" id="1177154"/>
    <lineage>
        <taxon>Bacteria</taxon>
        <taxon>Pseudomonadati</taxon>
        <taxon>Pseudomonadota</taxon>
        <taxon>Gammaproteobacteria</taxon>
        <taxon>Oceanospirillales</taxon>
        <taxon>Alcanivoracaceae</taxon>
        <taxon>Alcanivorax</taxon>
    </lineage>
</organism>
<evidence type="ECO:0000313" key="6">
    <source>
        <dbReference type="Proteomes" id="UP000029444"/>
    </source>
</evidence>
<dbReference type="GO" id="GO:0005829">
    <property type="term" value="C:cytosol"/>
    <property type="evidence" value="ECO:0007669"/>
    <property type="project" value="TreeGrafter"/>
</dbReference>
<name>A0A095SMW3_9GAMM</name>
<feature type="signal peptide" evidence="4">
    <location>
        <begin position="1"/>
        <end position="19"/>
    </location>
</feature>
<dbReference type="Proteomes" id="UP000029444">
    <property type="component" value="Unassembled WGS sequence"/>
</dbReference>
<keyword evidence="6" id="KW-1185">Reference proteome</keyword>
<evidence type="ECO:0000256" key="3">
    <source>
        <dbReference type="SAM" id="MobiDB-lite"/>
    </source>
</evidence>
<sequence length="166" mass="18483">MMKKCLLAAVLLFPALAIAETSIGIVYPLKALQETTAVKSKMSALEKELGPDEEKLNKLGMEVQELQAKMQKEAMTMSPDQQEEMKTRGQQKMLEIQSLQRKLQGRAQATEREVMEEMGPKFQQAIEVVAKEKKLDLVINAQAAVYVGDSAVDVTEAVSQQLNKMK</sequence>
<comment type="similarity">
    <text evidence="1">Belongs to the Skp family.</text>
</comment>
<dbReference type="PANTHER" id="PTHR35089">
    <property type="entry name" value="CHAPERONE PROTEIN SKP"/>
    <property type="match status" value="1"/>
</dbReference>
<dbReference type="GO" id="GO:0050821">
    <property type="term" value="P:protein stabilization"/>
    <property type="evidence" value="ECO:0007669"/>
    <property type="project" value="TreeGrafter"/>
</dbReference>
<gene>
    <name evidence="5" type="ORF">Y5S_00878</name>
</gene>
<dbReference type="STRING" id="1177154.Y5S_00878"/>
<evidence type="ECO:0000256" key="4">
    <source>
        <dbReference type="SAM" id="SignalP"/>
    </source>
</evidence>
<dbReference type="AlphaFoldDB" id="A0A095SMW3"/>
<dbReference type="eggNOG" id="COG2825">
    <property type="taxonomic scope" value="Bacteria"/>
</dbReference>
<accession>A0A095SMW3</accession>
<evidence type="ECO:0000256" key="1">
    <source>
        <dbReference type="ARBA" id="ARBA00009091"/>
    </source>
</evidence>
<dbReference type="RefSeq" id="WP_035230854.1">
    <property type="nucleotide sequence ID" value="NZ_ARXV01000003.1"/>
</dbReference>